<dbReference type="SUPFAM" id="SSF48208">
    <property type="entry name" value="Six-hairpin glycosidases"/>
    <property type="match status" value="1"/>
</dbReference>
<evidence type="ECO:0000313" key="4">
    <source>
        <dbReference type="Proteomes" id="UP000054709"/>
    </source>
</evidence>
<dbReference type="Proteomes" id="UP000054709">
    <property type="component" value="Unassembled WGS sequence"/>
</dbReference>
<dbReference type="InterPro" id="IPR032790">
    <property type="entry name" value="GDE_C"/>
</dbReference>
<dbReference type="AlphaFoldDB" id="A0A0W1AY38"/>
<dbReference type="EMBL" id="LCZJ02000023">
    <property type="protein sequence ID" value="KTD86217.1"/>
    <property type="molecule type" value="Genomic_DNA"/>
</dbReference>
<dbReference type="Gene3D" id="1.50.10.10">
    <property type="match status" value="1"/>
</dbReference>
<dbReference type="Pfam" id="PF06202">
    <property type="entry name" value="GDE_C"/>
    <property type="match status" value="1"/>
</dbReference>
<protein>
    <submittedName>
        <fullName evidence="3">Amylo-alpha-1,6-glucosidase</fullName>
    </submittedName>
</protein>
<proteinExistence type="predicted"/>
<dbReference type="GO" id="GO:0005975">
    <property type="term" value="P:carbohydrate metabolic process"/>
    <property type="evidence" value="ECO:0007669"/>
    <property type="project" value="InterPro"/>
</dbReference>
<dbReference type="OrthoDB" id="9759959at2"/>
<dbReference type="InterPro" id="IPR032856">
    <property type="entry name" value="GDE_N_bis"/>
</dbReference>
<organism evidence="3 4">
    <name type="scientific">Paenibacillus etheri</name>
    <dbReference type="NCBI Taxonomy" id="1306852"/>
    <lineage>
        <taxon>Bacteria</taxon>
        <taxon>Bacillati</taxon>
        <taxon>Bacillota</taxon>
        <taxon>Bacilli</taxon>
        <taxon>Bacillales</taxon>
        <taxon>Paenibacillaceae</taxon>
        <taxon>Paenibacillus</taxon>
    </lineage>
</organism>
<dbReference type="InterPro" id="IPR008928">
    <property type="entry name" value="6-hairpin_glycosidase_sf"/>
</dbReference>
<dbReference type="Pfam" id="PF14742">
    <property type="entry name" value="GDE_N_bis"/>
    <property type="match status" value="1"/>
</dbReference>
<dbReference type="RefSeq" id="WP_060624115.1">
    <property type="nucleotide sequence ID" value="NZ_LCZJ02000023.1"/>
</dbReference>
<accession>A0A0W1AY38</accession>
<keyword evidence="4" id="KW-1185">Reference proteome</keyword>
<sequence>MAYSVIKENDLFLITDLSGDILTDSKEGFGLYTKDTRFLSRLALTVNGAKPIVLTSKVDRNYVSNIVLTNPEIKDGEKLWRESVEIVRTRFIYKGILYETIRVTNFNPHSQRVSIDLEINADFQDMFVVRGFQDGQVGQKTGGRQLASGVSIDYGGVDDVKRSLLVEWMEAPAHVVTSNEGAVITYQIDLEAGQSTSINLFFVPVIDEVYPERHSHATAIQELQRSYTNWEKTSTWVSSNHPFFDHLYRQGLSDIRALLTDLGFGLFPVAGLPWYAVPFGRDSLITALQLLPVHPEIAKGTIMTMARYQGEKSDSWRDEQPGKIMHELRDGELANTNQVPFKPYYGTVDATPLFLILIGEYVKWTDDTLLFEKMIPNIKRALEWIDACGNLDESSFVTYNTESAKGITNQGWKDSSNSVVHRNGEYAKAPIALAEVQGYVYQAKTTIAELLRTMKPYSNDYKMIAWSSKLIAEAEELAKMFEKEFWVESDRFYAMALDGDRRQVETVTSNPGHLLMSGMLKPHRAEAVADKLVSKGLFSGYGIRTMAEGEKGYNPISYHNGSVWPHDNSLCLMGLNHEGFHKEALTVMEGLLAAGASFENHRLPELFCGYTTDKGEPFRYPVACSPQAWAAATPFVFIEVMLGMRLDYTIRQVSLHPVLPAGMDLLSVRSLRLGSGMLDVDVNRSNEACAYHVLANTTGWTIGSH</sequence>
<dbReference type="InterPro" id="IPR012341">
    <property type="entry name" value="6hp_glycosidase-like_sf"/>
</dbReference>
<comment type="caution">
    <text evidence="3">The sequence shown here is derived from an EMBL/GenBank/DDBJ whole genome shotgun (WGS) entry which is preliminary data.</text>
</comment>
<evidence type="ECO:0000259" key="2">
    <source>
        <dbReference type="Pfam" id="PF14742"/>
    </source>
</evidence>
<feature type="domain" description="Glycogen debranching enzyme C-terminal" evidence="1">
    <location>
        <begin position="269"/>
        <end position="632"/>
    </location>
</feature>
<evidence type="ECO:0000259" key="1">
    <source>
        <dbReference type="Pfam" id="PF06202"/>
    </source>
</evidence>
<name>A0A0W1AY38_9BACL</name>
<feature type="domain" description="Putative glycogen debranching enzyme N-terminal" evidence="2">
    <location>
        <begin position="6"/>
        <end position="199"/>
    </location>
</feature>
<evidence type="ECO:0000313" key="3">
    <source>
        <dbReference type="EMBL" id="KTD86217.1"/>
    </source>
</evidence>
<reference evidence="3 4" key="1">
    <citation type="journal article" date="2015" name="Int. Biodeterior. Biodegradation">
        <title>Physiological and genetic screening methods for the isolation of methyl tert-butyl ether-degrading bacteria for bioremediation purposes.</title>
        <authorList>
            <person name="Guisado I.M."/>
            <person name="Purswani J."/>
            <person name="Gonzalez Lopez J."/>
            <person name="Pozo C."/>
        </authorList>
    </citation>
    <scope>NUCLEOTIDE SEQUENCE [LARGE SCALE GENOMIC DNA]</scope>
    <source>
        <strain evidence="3 4">SH7</strain>
    </source>
</reference>
<gene>
    <name evidence="3" type="ORF">UQ64_17320</name>
</gene>